<feature type="region of interest" description="Disordered" evidence="1">
    <location>
        <begin position="28"/>
        <end position="48"/>
    </location>
</feature>
<reference evidence="3" key="1">
    <citation type="submission" date="2016-06" db="EMBL/GenBank/DDBJ databases">
        <title>Parallel loss of symbiosis genes in relatives of nitrogen-fixing non-legume Parasponia.</title>
        <authorList>
            <person name="Van Velzen R."/>
            <person name="Holmer R."/>
            <person name="Bu F."/>
            <person name="Rutten L."/>
            <person name="Van Zeijl A."/>
            <person name="Liu W."/>
            <person name="Santuari L."/>
            <person name="Cao Q."/>
            <person name="Sharma T."/>
            <person name="Shen D."/>
            <person name="Roswanjaya Y."/>
            <person name="Wardhani T."/>
            <person name="Kalhor M.S."/>
            <person name="Jansen J."/>
            <person name="Van den Hoogen J."/>
            <person name="Gungor B."/>
            <person name="Hartog M."/>
            <person name="Hontelez J."/>
            <person name="Verver J."/>
            <person name="Yang W.-C."/>
            <person name="Schijlen E."/>
            <person name="Repin R."/>
            <person name="Schilthuizen M."/>
            <person name="Schranz E."/>
            <person name="Heidstra R."/>
            <person name="Miyata K."/>
            <person name="Fedorova E."/>
            <person name="Kohlen W."/>
            <person name="Bisseling T."/>
            <person name="Smit S."/>
            <person name="Geurts R."/>
        </authorList>
    </citation>
    <scope>NUCLEOTIDE SEQUENCE [LARGE SCALE GENOMIC DNA]</scope>
    <source>
        <strain evidence="3">cv. WU1-14</strain>
    </source>
</reference>
<dbReference type="AlphaFoldDB" id="A0A2P5CYM1"/>
<organism evidence="2 3">
    <name type="scientific">Parasponia andersonii</name>
    <name type="common">Sponia andersonii</name>
    <dbReference type="NCBI Taxonomy" id="3476"/>
    <lineage>
        <taxon>Eukaryota</taxon>
        <taxon>Viridiplantae</taxon>
        <taxon>Streptophyta</taxon>
        <taxon>Embryophyta</taxon>
        <taxon>Tracheophyta</taxon>
        <taxon>Spermatophyta</taxon>
        <taxon>Magnoliopsida</taxon>
        <taxon>eudicotyledons</taxon>
        <taxon>Gunneridae</taxon>
        <taxon>Pentapetalae</taxon>
        <taxon>rosids</taxon>
        <taxon>fabids</taxon>
        <taxon>Rosales</taxon>
        <taxon>Cannabaceae</taxon>
        <taxon>Parasponia</taxon>
    </lineage>
</organism>
<comment type="caution">
    <text evidence="2">The sequence shown here is derived from an EMBL/GenBank/DDBJ whole genome shotgun (WGS) entry which is preliminary data.</text>
</comment>
<sequence>MAGEIIERSTIVSPSPQRVRAPFQRAEQYELHQNEPENRRNQEPRMQAREQVKVVRIFFPKVEFSENPDRKSKARGK</sequence>
<accession>A0A2P5CYM1</accession>
<gene>
    <name evidence="2" type="ORF">PanWU01x14_111680</name>
</gene>
<evidence type="ECO:0000256" key="1">
    <source>
        <dbReference type="SAM" id="MobiDB-lite"/>
    </source>
</evidence>
<dbReference type="EMBL" id="JXTB01000082">
    <property type="protein sequence ID" value="PON66117.1"/>
    <property type="molecule type" value="Genomic_DNA"/>
</dbReference>
<dbReference type="Proteomes" id="UP000237105">
    <property type="component" value="Unassembled WGS sequence"/>
</dbReference>
<feature type="region of interest" description="Disordered" evidence="1">
    <location>
        <begin position="1"/>
        <end position="20"/>
    </location>
</feature>
<protein>
    <submittedName>
        <fullName evidence="2">Uncharacterized protein</fullName>
    </submittedName>
</protein>
<name>A0A2P5CYM1_PARAD</name>
<evidence type="ECO:0000313" key="2">
    <source>
        <dbReference type="EMBL" id="PON66117.1"/>
    </source>
</evidence>
<proteinExistence type="predicted"/>
<keyword evidence="3" id="KW-1185">Reference proteome</keyword>
<evidence type="ECO:0000313" key="3">
    <source>
        <dbReference type="Proteomes" id="UP000237105"/>
    </source>
</evidence>